<dbReference type="SMART" id="SM00448">
    <property type="entry name" value="REC"/>
    <property type="match status" value="2"/>
</dbReference>
<name>A0A0K6I169_9HYPH</name>
<dbReference type="RefSeq" id="WP_055455774.1">
    <property type="nucleotide sequence ID" value="NZ_CYHE01000006.1"/>
</dbReference>
<reference evidence="5" key="1">
    <citation type="submission" date="2015-08" db="EMBL/GenBank/DDBJ databases">
        <authorList>
            <person name="Varghese N."/>
        </authorList>
    </citation>
    <scope>NUCLEOTIDE SEQUENCE [LARGE SCALE GENOMIC DNA]</scope>
    <source>
        <strain evidence="5">DSM 23407</strain>
    </source>
</reference>
<evidence type="ECO:0000313" key="4">
    <source>
        <dbReference type="EMBL" id="CUA96798.1"/>
    </source>
</evidence>
<accession>A0A0K6I169</accession>
<dbReference type="SUPFAM" id="SSF52172">
    <property type="entry name" value="CheY-like"/>
    <property type="match status" value="2"/>
</dbReference>
<dbReference type="OrthoDB" id="7979972at2"/>
<dbReference type="InterPro" id="IPR001789">
    <property type="entry name" value="Sig_transdc_resp-reg_receiver"/>
</dbReference>
<dbReference type="InterPro" id="IPR011006">
    <property type="entry name" value="CheY-like_superfamily"/>
</dbReference>
<evidence type="ECO:0000259" key="3">
    <source>
        <dbReference type="PROSITE" id="PS50110"/>
    </source>
</evidence>
<feature type="region of interest" description="Disordered" evidence="2">
    <location>
        <begin position="1"/>
        <end position="27"/>
    </location>
</feature>
<feature type="domain" description="Response regulatory" evidence="3">
    <location>
        <begin position="160"/>
        <end position="276"/>
    </location>
</feature>
<dbReference type="Pfam" id="PF00072">
    <property type="entry name" value="Response_reg"/>
    <property type="match status" value="2"/>
</dbReference>
<dbReference type="PANTHER" id="PTHR43228:SF1">
    <property type="entry name" value="TWO-COMPONENT RESPONSE REGULATOR ARR22"/>
    <property type="match status" value="1"/>
</dbReference>
<evidence type="ECO:0000256" key="1">
    <source>
        <dbReference type="PROSITE-ProRule" id="PRU00169"/>
    </source>
</evidence>
<evidence type="ECO:0000313" key="5">
    <source>
        <dbReference type="Proteomes" id="UP000183900"/>
    </source>
</evidence>
<keyword evidence="1" id="KW-0597">Phosphoprotein</keyword>
<sequence>MFHIAAKTATRNERPEKDNSRQSRGSFLGSSAEEPIRVLVADDSATVRKFIERALQYSGYDVAITAAADGKEAVELLSKNAFQIAFLDINMPQLNGVEVMAAIQVMGSKTFAVSMSDGLDEAAESKLKNFGAYDFLAKPFTAAQVKHILDVFQAISTPFDVLIVDDSTTVRKIVRKVLERSIFKLNIVEAGDGAAAIKLVSEKPYRVIFTDFNMPNMTGLELAERLSTLARGSDVILMSTEYNDTLDSAAEKVRARAFLRKPFYPADVDSILHHLFGLRHSRFSKQVRMFAMT</sequence>
<keyword evidence="5" id="KW-1185">Reference proteome</keyword>
<dbReference type="Gene3D" id="3.40.50.2300">
    <property type="match status" value="2"/>
</dbReference>
<gene>
    <name evidence="4" type="ORF">Ga0061067_10692</name>
</gene>
<dbReference type="AlphaFoldDB" id="A0A0K6I169"/>
<dbReference type="PROSITE" id="PS50110">
    <property type="entry name" value="RESPONSE_REGULATORY"/>
    <property type="match status" value="2"/>
</dbReference>
<organism evidence="4 5">
    <name type="scientific">Pannonibacter indicus</name>
    <dbReference type="NCBI Taxonomy" id="466044"/>
    <lineage>
        <taxon>Bacteria</taxon>
        <taxon>Pseudomonadati</taxon>
        <taxon>Pseudomonadota</taxon>
        <taxon>Alphaproteobacteria</taxon>
        <taxon>Hyphomicrobiales</taxon>
        <taxon>Stappiaceae</taxon>
        <taxon>Pannonibacter</taxon>
    </lineage>
</organism>
<feature type="modified residue" description="4-aspartylphosphate" evidence="1">
    <location>
        <position position="88"/>
    </location>
</feature>
<feature type="compositionally biased region" description="Basic and acidic residues" evidence="2">
    <location>
        <begin position="10"/>
        <end position="21"/>
    </location>
</feature>
<dbReference type="InterPro" id="IPR052048">
    <property type="entry name" value="ST_Response_Regulator"/>
</dbReference>
<feature type="modified residue" description="4-aspartylphosphate" evidence="1">
    <location>
        <position position="211"/>
    </location>
</feature>
<protein>
    <submittedName>
        <fullName evidence="4">Two-component response regulator, PleD family, consists of two REC domains and a diguanylate cyclase (GGDEF) domain</fullName>
    </submittedName>
</protein>
<dbReference type="PANTHER" id="PTHR43228">
    <property type="entry name" value="TWO-COMPONENT RESPONSE REGULATOR"/>
    <property type="match status" value="1"/>
</dbReference>
<dbReference type="Proteomes" id="UP000183900">
    <property type="component" value="Unassembled WGS sequence"/>
</dbReference>
<proteinExistence type="predicted"/>
<evidence type="ECO:0000256" key="2">
    <source>
        <dbReference type="SAM" id="MobiDB-lite"/>
    </source>
</evidence>
<dbReference type="CDD" id="cd00156">
    <property type="entry name" value="REC"/>
    <property type="match status" value="1"/>
</dbReference>
<dbReference type="EMBL" id="CYHE01000006">
    <property type="protein sequence ID" value="CUA96798.1"/>
    <property type="molecule type" value="Genomic_DNA"/>
</dbReference>
<feature type="domain" description="Response regulatory" evidence="3">
    <location>
        <begin position="37"/>
        <end position="153"/>
    </location>
</feature>
<dbReference type="GO" id="GO:0000160">
    <property type="term" value="P:phosphorelay signal transduction system"/>
    <property type="evidence" value="ECO:0007669"/>
    <property type="project" value="InterPro"/>
</dbReference>